<sequence>MTGPGLPQAALDLLEEVRADPVGWPSIDLHKLLSLCGFTSSEPLKTAQGWDVPLRYHSEHPDLNVVLFPTERVHVAVTLHIVRIIDMFAARLAHTHGGAHGP</sequence>
<name>A0A537IY33_9BACT</name>
<accession>A0A537IY33</accession>
<evidence type="ECO:0000313" key="1">
    <source>
        <dbReference type="EMBL" id="TMI75962.1"/>
    </source>
</evidence>
<dbReference type="EMBL" id="VBAP01000034">
    <property type="protein sequence ID" value="TMI75962.1"/>
    <property type="molecule type" value="Genomic_DNA"/>
</dbReference>
<comment type="caution">
    <text evidence="1">The sequence shown here is derived from an EMBL/GenBank/DDBJ whole genome shotgun (WGS) entry which is preliminary data.</text>
</comment>
<dbReference type="AlphaFoldDB" id="A0A537IY33"/>
<dbReference type="Proteomes" id="UP000318834">
    <property type="component" value="Unassembled WGS sequence"/>
</dbReference>
<organism evidence="1 2">
    <name type="scientific">Candidatus Segetimicrobium genomatis</name>
    <dbReference type="NCBI Taxonomy" id="2569760"/>
    <lineage>
        <taxon>Bacteria</taxon>
        <taxon>Bacillati</taxon>
        <taxon>Candidatus Sysuimicrobiota</taxon>
        <taxon>Candidatus Sysuimicrobiia</taxon>
        <taxon>Candidatus Sysuimicrobiales</taxon>
        <taxon>Candidatus Segetimicrobiaceae</taxon>
        <taxon>Candidatus Segetimicrobium</taxon>
    </lineage>
</organism>
<reference evidence="1 2" key="1">
    <citation type="journal article" date="2019" name="Nat. Microbiol.">
        <title>Mediterranean grassland soil C-N compound turnover is dependent on rainfall and depth, and is mediated by genomically divergent microorganisms.</title>
        <authorList>
            <person name="Diamond S."/>
            <person name="Andeer P.F."/>
            <person name="Li Z."/>
            <person name="Crits-Christoph A."/>
            <person name="Burstein D."/>
            <person name="Anantharaman K."/>
            <person name="Lane K.R."/>
            <person name="Thomas B.C."/>
            <person name="Pan C."/>
            <person name="Northen T.R."/>
            <person name="Banfield J.F."/>
        </authorList>
    </citation>
    <scope>NUCLEOTIDE SEQUENCE [LARGE SCALE GENOMIC DNA]</scope>
    <source>
        <strain evidence="1">NP_8</strain>
    </source>
</reference>
<protein>
    <submittedName>
        <fullName evidence="1">Uncharacterized protein</fullName>
    </submittedName>
</protein>
<evidence type="ECO:0000313" key="2">
    <source>
        <dbReference type="Proteomes" id="UP000318834"/>
    </source>
</evidence>
<gene>
    <name evidence="1" type="ORF">E6H05_05215</name>
</gene>
<proteinExistence type="predicted"/>